<keyword evidence="6 19" id="KW-0349">Heme</keyword>
<dbReference type="CDD" id="cd00284">
    <property type="entry name" value="Cytochrome_b_N"/>
    <property type="match status" value="1"/>
</dbReference>
<evidence type="ECO:0000256" key="11">
    <source>
        <dbReference type="ARBA" id="ARBA00022982"/>
    </source>
</evidence>
<feature type="transmembrane region" description="Helical" evidence="20">
    <location>
        <begin position="230"/>
        <end position="251"/>
    </location>
</feature>
<evidence type="ECO:0000256" key="20">
    <source>
        <dbReference type="RuleBase" id="RU362117"/>
    </source>
</evidence>
<dbReference type="GO" id="GO:0016491">
    <property type="term" value="F:oxidoreductase activity"/>
    <property type="evidence" value="ECO:0007669"/>
    <property type="project" value="UniProtKB-UniRule"/>
</dbReference>
<evidence type="ECO:0000256" key="12">
    <source>
        <dbReference type="ARBA" id="ARBA00022989"/>
    </source>
</evidence>
<accession>A0A0S2MNB6</accession>
<evidence type="ECO:0000256" key="9">
    <source>
        <dbReference type="ARBA" id="ARBA00022723"/>
    </source>
</evidence>
<dbReference type="PANTHER" id="PTHR19271">
    <property type="entry name" value="CYTOCHROME B"/>
    <property type="match status" value="1"/>
</dbReference>
<dbReference type="Pfam" id="PF00032">
    <property type="entry name" value="Cytochrom_B_C"/>
    <property type="match status" value="1"/>
</dbReference>
<dbReference type="PANTHER" id="PTHR19271:SF16">
    <property type="entry name" value="CYTOCHROME B"/>
    <property type="match status" value="1"/>
</dbReference>
<keyword evidence="7 20" id="KW-0679">Respiratory chain</keyword>
<keyword evidence="11 20" id="KW-0249">Electron transport</keyword>
<feature type="transmembrane region" description="Helical" evidence="20">
    <location>
        <begin position="76"/>
        <end position="96"/>
    </location>
</feature>
<dbReference type="GO" id="GO:0045275">
    <property type="term" value="C:respiratory chain complex III"/>
    <property type="evidence" value="ECO:0007669"/>
    <property type="project" value="InterPro"/>
</dbReference>
<dbReference type="GO" id="GO:0046872">
    <property type="term" value="F:metal ion binding"/>
    <property type="evidence" value="ECO:0007669"/>
    <property type="project" value="UniProtKB-UniRule"/>
</dbReference>
<evidence type="ECO:0000256" key="16">
    <source>
        <dbReference type="ARBA" id="ARBA00023136"/>
    </source>
</evidence>
<evidence type="ECO:0000259" key="21">
    <source>
        <dbReference type="PROSITE" id="PS51002"/>
    </source>
</evidence>
<comment type="subcellular location">
    <subcellularLocation>
        <location evidence="2">Mitochondrion inner membrane</location>
        <topology evidence="2">Multi-pass membrane protein</topology>
    </subcellularLocation>
</comment>
<feature type="binding site" description="axial binding residue" evidence="19">
    <location>
        <position position="197"/>
    </location>
    <ligand>
        <name>heme b</name>
        <dbReference type="ChEBI" id="CHEBI:60344"/>
        <label>b566</label>
    </ligand>
    <ligandPart>
        <name>Fe</name>
        <dbReference type="ChEBI" id="CHEBI:18248"/>
    </ligandPart>
</feature>
<evidence type="ECO:0000256" key="4">
    <source>
        <dbReference type="ARBA" id="ARBA00013531"/>
    </source>
</evidence>
<feature type="transmembrane region" description="Helical" evidence="20">
    <location>
        <begin position="324"/>
        <end position="341"/>
    </location>
</feature>
<feature type="transmembrane region" description="Helical" evidence="20">
    <location>
        <begin position="139"/>
        <end position="158"/>
    </location>
</feature>
<dbReference type="InterPro" id="IPR005797">
    <property type="entry name" value="Cyt_b/b6_N"/>
</dbReference>
<keyword evidence="13 19" id="KW-0408">Iron</keyword>
<geneLocation type="mitochondrion" evidence="23"/>
<dbReference type="GO" id="GO:0006122">
    <property type="term" value="P:mitochondrial electron transport, ubiquinol to cytochrome c"/>
    <property type="evidence" value="ECO:0007669"/>
    <property type="project" value="TreeGrafter"/>
</dbReference>
<evidence type="ECO:0000256" key="10">
    <source>
        <dbReference type="ARBA" id="ARBA00022792"/>
    </source>
</evidence>
<keyword evidence="5 20" id="KW-0813">Transport</keyword>
<feature type="domain" description="Cytochrome b/b6 C-terminal region profile" evidence="22">
    <location>
        <begin position="211"/>
        <end position="380"/>
    </location>
</feature>
<evidence type="ECO:0000256" key="13">
    <source>
        <dbReference type="ARBA" id="ARBA00023004"/>
    </source>
</evidence>
<keyword evidence="15 20" id="KW-0496">Mitochondrion</keyword>
<feature type="transmembrane region" description="Helical" evidence="20">
    <location>
        <begin position="31"/>
        <end position="56"/>
    </location>
</feature>
<evidence type="ECO:0000256" key="18">
    <source>
        <dbReference type="PIRSR" id="PIRSR038885-1"/>
    </source>
</evidence>
<evidence type="ECO:0000256" key="5">
    <source>
        <dbReference type="ARBA" id="ARBA00022448"/>
    </source>
</evidence>
<feature type="transmembrane region" description="Helical" evidence="20">
    <location>
        <begin position="179"/>
        <end position="200"/>
    </location>
</feature>
<dbReference type="PROSITE" id="PS51003">
    <property type="entry name" value="CYTB_CTER"/>
    <property type="match status" value="1"/>
</dbReference>
<keyword evidence="8 20" id="KW-0812">Transmembrane</keyword>
<evidence type="ECO:0000256" key="8">
    <source>
        <dbReference type="ARBA" id="ARBA00022692"/>
    </source>
</evidence>
<gene>
    <name evidence="23" type="primary">cytb</name>
</gene>
<dbReference type="AlphaFoldDB" id="A0A0S2MNB6"/>
<feature type="transmembrane region" description="Helical" evidence="20">
    <location>
        <begin position="347"/>
        <end position="365"/>
    </location>
</feature>
<feature type="binding site" description="axial binding residue" evidence="19">
    <location>
        <position position="98"/>
    </location>
    <ligand>
        <name>heme b</name>
        <dbReference type="ChEBI" id="CHEBI:60344"/>
        <label>b566</label>
    </ligand>
    <ligandPart>
        <name>Fe</name>
        <dbReference type="ChEBI" id="CHEBI:18248"/>
    </ligandPart>
</feature>
<organism evidence="23">
    <name type="scientific">Pleophylla sp. PLE01</name>
    <dbReference type="NCBI Taxonomy" id="1205642"/>
    <lineage>
        <taxon>Eukaryota</taxon>
        <taxon>Metazoa</taxon>
        <taxon>Ecdysozoa</taxon>
        <taxon>Arthropoda</taxon>
        <taxon>Hexapoda</taxon>
        <taxon>Insecta</taxon>
        <taxon>Pterygota</taxon>
        <taxon>Neoptera</taxon>
        <taxon>Endopterygota</taxon>
        <taxon>Coleoptera</taxon>
        <taxon>Polyphaga</taxon>
        <taxon>Scarabaeiformia</taxon>
        <taxon>Scarabaeidae</taxon>
        <taxon>Sericinae</taxon>
        <taxon>Pleophylla</taxon>
    </lineage>
</organism>
<dbReference type="InterPro" id="IPR030689">
    <property type="entry name" value="Cytochrome_b"/>
</dbReference>
<dbReference type="EMBL" id="JX412736">
    <property type="protein sequence ID" value="ALO76222.1"/>
    <property type="molecule type" value="Genomic_DNA"/>
</dbReference>
<evidence type="ECO:0000256" key="2">
    <source>
        <dbReference type="ARBA" id="ARBA00004448"/>
    </source>
</evidence>
<comment type="function">
    <text evidence="1 20">Component of the ubiquinol-cytochrome c reductase complex (complex III or cytochrome b-c1 complex) that is part of the mitochondrial respiratory chain. The b-c1 complex mediates electron transfer from ubiquinol to cytochrome c. Contributes to the generation of a proton gradient across the mitochondrial membrane that is then used for ATP synthesis.</text>
</comment>
<dbReference type="GO" id="GO:0008121">
    <property type="term" value="F:quinol-cytochrome-c reductase activity"/>
    <property type="evidence" value="ECO:0007669"/>
    <property type="project" value="InterPro"/>
</dbReference>
<feature type="domain" description="Cytochrome b/b6 N-terminal region profile" evidence="21">
    <location>
        <begin position="1"/>
        <end position="210"/>
    </location>
</feature>
<evidence type="ECO:0000256" key="19">
    <source>
        <dbReference type="PIRSR" id="PIRSR038885-2"/>
    </source>
</evidence>
<dbReference type="InterPro" id="IPR048259">
    <property type="entry name" value="Cytochrome_b_N_euk/bac"/>
</dbReference>
<evidence type="ECO:0000256" key="6">
    <source>
        <dbReference type="ARBA" id="ARBA00022617"/>
    </source>
</evidence>
<reference evidence="23" key="1">
    <citation type="submission" date="2012-06" db="EMBL/GenBank/DDBJ databases">
        <title>Mitogenomics of the Coleoptera under dense taxon sampling.</title>
        <authorList>
            <person name="Timmermans M.J.T.N."/>
            <person name="Lim J."/>
            <person name="Dodsworth S."/>
            <person name="Haran J."/>
            <person name="Ahrens D."/>
            <person name="Bocak L."/>
            <person name="London A."/>
            <person name="Culverwell L."/>
            <person name="Vogler A.P."/>
        </authorList>
    </citation>
    <scope>NUCLEOTIDE SEQUENCE</scope>
</reference>
<proteinExistence type="inferred from homology"/>
<comment type="similarity">
    <text evidence="17 20">Belongs to the cytochrome b family.</text>
</comment>
<dbReference type="Pfam" id="PF00033">
    <property type="entry name" value="Cytochrome_B"/>
    <property type="match status" value="1"/>
</dbReference>
<evidence type="ECO:0000256" key="3">
    <source>
        <dbReference type="ARBA" id="ARBA00011649"/>
    </source>
</evidence>
<dbReference type="PROSITE" id="PS51002">
    <property type="entry name" value="CYTB_NTER"/>
    <property type="match status" value="1"/>
</dbReference>
<evidence type="ECO:0000256" key="1">
    <source>
        <dbReference type="ARBA" id="ARBA00002566"/>
    </source>
</evidence>
<dbReference type="InterPro" id="IPR016174">
    <property type="entry name" value="Di-haem_cyt_TM"/>
</dbReference>
<comment type="subunit">
    <text evidence="3">The main subunits of complex b-c1 are: cytochrome b, cytochrome c1 and the Rieske protein.</text>
</comment>
<evidence type="ECO:0000259" key="22">
    <source>
        <dbReference type="PROSITE" id="PS51003"/>
    </source>
</evidence>
<feature type="binding site" evidence="18">
    <location>
        <position position="202"/>
    </location>
    <ligand>
        <name>a ubiquinone</name>
        <dbReference type="ChEBI" id="CHEBI:16389"/>
    </ligand>
</feature>
<dbReference type="InterPro" id="IPR048260">
    <property type="entry name" value="Cytochrome_b_C_euk/bac"/>
</dbReference>
<dbReference type="PIRSF" id="PIRSF038885">
    <property type="entry name" value="COB"/>
    <property type="match status" value="1"/>
</dbReference>
<dbReference type="Gene3D" id="1.20.810.10">
    <property type="entry name" value="Cytochrome Bc1 Complex, Chain C"/>
    <property type="match status" value="1"/>
</dbReference>
<dbReference type="GO" id="GO:0005743">
    <property type="term" value="C:mitochondrial inner membrane"/>
    <property type="evidence" value="ECO:0007669"/>
    <property type="project" value="UniProtKB-SubCell"/>
</dbReference>
<evidence type="ECO:0000313" key="23">
    <source>
        <dbReference type="EMBL" id="ALO76222.1"/>
    </source>
</evidence>
<evidence type="ECO:0000256" key="15">
    <source>
        <dbReference type="ARBA" id="ARBA00023128"/>
    </source>
</evidence>
<keyword evidence="9 19" id="KW-0479">Metal-binding</keyword>
<feature type="transmembrane region" description="Helical" evidence="20">
    <location>
        <begin position="108"/>
        <end position="133"/>
    </location>
</feature>
<keyword evidence="16 20" id="KW-0472">Membrane</keyword>
<dbReference type="InterPro" id="IPR036150">
    <property type="entry name" value="Cyt_b/b6_C_sf"/>
</dbReference>
<sequence>MKTPMRKMSPLLKIMNNSLIDLPSPSNISTWWNFGSLLGLCLMIQILTGIFLAMHYTSNTELAFNSVIHICRDVNYGWLLRTIHANGASFFFICIYCHIGRGIYYSSYYLHMTWTVGVIILFATMATAFLGYVLPWGQMSFWGATVITNLLSAIPYLGNSIVQWLWGGFAVDNATLTRFFALHFLLPFIVSALVMIHLLFLHQTGSNNPIGSNSNIDKIPFHPYFSYKDIVGAIIMTTSLMMIVLINPYLLGDPDNFIPANPLVTPIHIQPEWYFLFAYAILRSIPNKLGGVIALVLSIAILMIMPFINQKKIQSTQFYPMNKILFWTFIAIILLLTWIGARPVEDPYILTGQSLTILYFMFYLINPIMYKMWDFIIFKN</sequence>
<comment type="cofactor">
    <cofactor evidence="19">
        <name>heme</name>
        <dbReference type="ChEBI" id="CHEBI:30413"/>
    </cofactor>
    <text evidence="19">Binds 2 heme groups non-covalently.</text>
</comment>
<dbReference type="SUPFAM" id="SSF81648">
    <property type="entry name" value="a domain/subunit of cytochrome bc1 complex (Ubiquinol-cytochrome c reductase)"/>
    <property type="match status" value="1"/>
</dbReference>
<dbReference type="InterPro" id="IPR027387">
    <property type="entry name" value="Cytb/b6-like_sf"/>
</dbReference>
<comment type="cofactor">
    <cofactor evidence="20">
        <name>heme b</name>
        <dbReference type="ChEBI" id="CHEBI:60344"/>
    </cofactor>
    <text evidence="20">Binds 2 heme groups non-covalently.</text>
</comment>
<dbReference type="SUPFAM" id="SSF81342">
    <property type="entry name" value="Transmembrane di-heme cytochromes"/>
    <property type="match status" value="1"/>
</dbReference>
<dbReference type="InterPro" id="IPR005798">
    <property type="entry name" value="Cyt_b/b6_C"/>
</dbReference>
<name>A0A0S2MNB6_9SCAR</name>
<dbReference type="CDD" id="cd00290">
    <property type="entry name" value="cytochrome_b_C"/>
    <property type="match status" value="1"/>
</dbReference>
<evidence type="ECO:0000256" key="14">
    <source>
        <dbReference type="ARBA" id="ARBA00023075"/>
    </source>
</evidence>
<dbReference type="FunFam" id="1.20.810.10:FF:000002">
    <property type="entry name" value="Cytochrome b"/>
    <property type="match status" value="1"/>
</dbReference>
<evidence type="ECO:0000256" key="7">
    <source>
        <dbReference type="ARBA" id="ARBA00022660"/>
    </source>
</evidence>
<feature type="binding site" description="axial binding residue" evidence="19">
    <location>
        <position position="84"/>
    </location>
    <ligand>
        <name>heme b</name>
        <dbReference type="ChEBI" id="CHEBI:60344"/>
        <label>b562</label>
    </ligand>
    <ligandPart>
        <name>Fe</name>
        <dbReference type="ChEBI" id="CHEBI:18248"/>
    </ligandPart>
</feature>
<evidence type="ECO:0000256" key="17">
    <source>
        <dbReference type="ARBA" id="ARBA00061233"/>
    </source>
</evidence>
<keyword evidence="14" id="KW-0830">Ubiquinone</keyword>
<keyword evidence="12 20" id="KW-1133">Transmembrane helix</keyword>
<keyword evidence="10" id="KW-0999">Mitochondrion inner membrane</keyword>
<protein>
    <recommendedName>
        <fullName evidence="4 20">Cytochrome b</fullName>
    </recommendedName>
</protein>
<feature type="binding site" description="axial binding residue" evidence="19">
    <location>
        <position position="183"/>
    </location>
    <ligand>
        <name>heme b</name>
        <dbReference type="ChEBI" id="CHEBI:60344"/>
        <label>b562</label>
    </ligand>
    <ligandPart>
        <name>Fe</name>
        <dbReference type="ChEBI" id="CHEBI:18248"/>
    </ligandPart>
</feature>
<feature type="transmembrane region" description="Helical" evidence="20">
    <location>
        <begin position="288"/>
        <end position="308"/>
    </location>
</feature>